<dbReference type="InterPro" id="IPR006059">
    <property type="entry name" value="SBP"/>
</dbReference>
<evidence type="ECO:0000256" key="2">
    <source>
        <dbReference type="ARBA" id="ARBA00022448"/>
    </source>
</evidence>
<organism evidence="4 5">
    <name type="scientific">Arthrobacter crusticola</name>
    <dbReference type="NCBI Taxonomy" id="2547960"/>
    <lineage>
        <taxon>Bacteria</taxon>
        <taxon>Bacillati</taxon>
        <taxon>Actinomycetota</taxon>
        <taxon>Actinomycetes</taxon>
        <taxon>Micrococcales</taxon>
        <taxon>Micrococcaceae</taxon>
        <taxon>Arthrobacter</taxon>
    </lineage>
</organism>
<dbReference type="Gene3D" id="3.40.190.10">
    <property type="entry name" value="Periplasmic binding protein-like II"/>
    <property type="match status" value="2"/>
</dbReference>
<dbReference type="PANTHER" id="PTHR30061:SF50">
    <property type="entry name" value="MALTOSE_MALTODEXTRIN-BINDING PERIPLASMIC PROTEIN"/>
    <property type="match status" value="1"/>
</dbReference>
<comment type="caution">
    <text evidence="4">The sequence shown here is derived from an EMBL/GenBank/DDBJ whole genome shotgun (WGS) entry which is preliminary data.</text>
</comment>
<comment type="similarity">
    <text evidence="1">Belongs to the bacterial solute-binding protein 1 family.</text>
</comment>
<sequence length="436" mass="46543">MPPPSPRWRGQQVRKLKRSMAVTAVAALALTACGNGGGSDAEGETLSVWIMEGTNPDAESFFKSVKSEFKEETGATLDVQFVQWAEAHDKFVTSIAGNTTPDVAETGSTWTAEFAEAGALAPLDEQIEKAGLKDDLVDGLVEAGTLEDSLYGMPWYAGVRSVVYRKDIFEKHGLTPPTSWEELREAGLALKEAEPDMTPFAVPGDSAYLAYPFIWGAGAELAEQEGDTWSSGIDSPEAREGVKFYTDLAVKDGLSSAGATTWNEKDVLDNFVKGNLSMATMGSWAMPAILEQNPDLEGKIGAFPIPGPESGYSPSFLGGSHLSVFEGSKKQELAWKFVEMMTTGETAAEWAEQTNYFPGQASLLEEAAKSDDPLVKPFATQMVEAGTSVPVAPGWGAVEAKKTVPAMIQSILSGDKSVDSATEDAATEIEELLNGK</sequence>
<proteinExistence type="inferred from homology"/>
<evidence type="ECO:0000313" key="5">
    <source>
        <dbReference type="Proteomes" id="UP000295411"/>
    </source>
</evidence>
<evidence type="ECO:0000256" key="1">
    <source>
        <dbReference type="ARBA" id="ARBA00008520"/>
    </source>
</evidence>
<dbReference type="Pfam" id="PF01547">
    <property type="entry name" value="SBP_bac_1"/>
    <property type="match status" value="1"/>
</dbReference>
<dbReference type="GO" id="GO:0015768">
    <property type="term" value="P:maltose transport"/>
    <property type="evidence" value="ECO:0007669"/>
    <property type="project" value="TreeGrafter"/>
</dbReference>
<reference evidence="4 5" key="1">
    <citation type="submission" date="2019-03" db="EMBL/GenBank/DDBJ databases">
        <title>Arthrobacter sp. nov., an bacterium isolated from biocrust in Mu Us Desert.</title>
        <authorList>
            <person name="Lixiong L."/>
        </authorList>
    </citation>
    <scope>NUCLEOTIDE SEQUENCE [LARGE SCALE GENOMIC DNA]</scope>
    <source>
        <strain evidence="4 5">SLN-3</strain>
    </source>
</reference>
<dbReference type="Proteomes" id="UP000295411">
    <property type="component" value="Unassembled WGS sequence"/>
</dbReference>
<keyword evidence="5" id="KW-1185">Reference proteome</keyword>
<accession>A0A4R5TZY4</accession>
<name>A0A4R5TZY4_9MICC</name>
<dbReference type="EMBL" id="SMTK01000002">
    <property type="protein sequence ID" value="TDK26864.1"/>
    <property type="molecule type" value="Genomic_DNA"/>
</dbReference>
<keyword evidence="3" id="KW-0732">Signal</keyword>
<protein>
    <submittedName>
        <fullName evidence="4">Extracellular solute-binding protein</fullName>
    </submittedName>
</protein>
<gene>
    <name evidence="4" type="ORF">E2F48_06795</name>
</gene>
<dbReference type="AlphaFoldDB" id="A0A4R5TZY4"/>
<dbReference type="SUPFAM" id="SSF53850">
    <property type="entry name" value="Periplasmic binding protein-like II"/>
    <property type="match status" value="1"/>
</dbReference>
<evidence type="ECO:0000313" key="4">
    <source>
        <dbReference type="EMBL" id="TDK26864.1"/>
    </source>
</evidence>
<dbReference type="CDD" id="cd14747">
    <property type="entry name" value="PBP2_MalE"/>
    <property type="match status" value="1"/>
</dbReference>
<dbReference type="OrthoDB" id="9780991at2"/>
<dbReference type="GO" id="GO:0055052">
    <property type="term" value="C:ATP-binding cassette (ABC) transporter complex, substrate-binding subunit-containing"/>
    <property type="evidence" value="ECO:0007669"/>
    <property type="project" value="TreeGrafter"/>
</dbReference>
<dbReference type="PROSITE" id="PS51257">
    <property type="entry name" value="PROKAR_LIPOPROTEIN"/>
    <property type="match status" value="1"/>
</dbReference>
<dbReference type="PANTHER" id="PTHR30061">
    <property type="entry name" value="MALTOSE-BINDING PERIPLASMIC PROTEIN"/>
    <property type="match status" value="1"/>
</dbReference>
<dbReference type="GO" id="GO:1901982">
    <property type="term" value="F:maltose binding"/>
    <property type="evidence" value="ECO:0007669"/>
    <property type="project" value="TreeGrafter"/>
</dbReference>
<keyword evidence="2" id="KW-0813">Transport</keyword>
<evidence type="ECO:0000256" key="3">
    <source>
        <dbReference type="ARBA" id="ARBA00022729"/>
    </source>
</evidence>
<dbReference type="GO" id="GO:0042956">
    <property type="term" value="P:maltodextrin transmembrane transport"/>
    <property type="evidence" value="ECO:0007669"/>
    <property type="project" value="TreeGrafter"/>
</dbReference>